<comment type="caution">
    <text evidence="3">The sequence shown here is derived from an EMBL/GenBank/DDBJ whole genome shotgun (WGS) entry which is preliminary data.</text>
</comment>
<evidence type="ECO:0000313" key="3">
    <source>
        <dbReference type="EMBL" id="NXU67089.1"/>
    </source>
</evidence>
<organism evidence="3 4">
    <name type="scientific">Horornis vulcanius</name>
    <dbReference type="NCBI Taxonomy" id="2585811"/>
    <lineage>
        <taxon>Eukaryota</taxon>
        <taxon>Metazoa</taxon>
        <taxon>Chordata</taxon>
        <taxon>Craniata</taxon>
        <taxon>Vertebrata</taxon>
        <taxon>Euteleostomi</taxon>
        <taxon>Archelosauria</taxon>
        <taxon>Archosauria</taxon>
        <taxon>Dinosauria</taxon>
        <taxon>Saurischia</taxon>
        <taxon>Theropoda</taxon>
        <taxon>Coelurosauria</taxon>
        <taxon>Aves</taxon>
        <taxon>Neognathae</taxon>
        <taxon>Neoaves</taxon>
        <taxon>Telluraves</taxon>
        <taxon>Australaves</taxon>
        <taxon>Passeriformes</taxon>
        <taxon>Sylvioidea</taxon>
        <taxon>Scotocercidae</taxon>
        <taxon>Horornis</taxon>
    </lineage>
</organism>
<name>A0A7L3MKC8_9PASS</name>
<dbReference type="FunFam" id="3.30.160.60:FF:000038">
    <property type="entry name" value="Zinc finger protein 624"/>
    <property type="match status" value="1"/>
</dbReference>
<sequence>CQEGSRRYSQILELVVKPQAREKPNGCFECGKGFRWSFKLRKHQNIHTGDWA</sequence>
<reference evidence="3 4" key="1">
    <citation type="submission" date="2019-09" db="EMBL/GenBank/DDBJ databases">
        <title>Bird 10,000 Genomes (B10K) Project - Family phase.</title>
        <authorList>
            <person name="Zhang G."/>
        </authorList>
    </citation>
    <scope>NUCLEOTIDE SEQUENCE [LARGE SCALE GENOMIC DNA]</scope>
    <source>
        <strain evidence="3">B10K-DU-029-69</strain>
        <tissue evidence="3">Muscle</tissue>
    </source>
</reference>
<proteinExistence type="predicted"/>
<evidence type="ECO:0000259" key="2">
    <source>
        <dbReference type="PROSITE" id="PS50157"/>
    </source>
</evidence>
<dbReference type="PROSITE" id="PS50157">
    <property type="entry name" value="ZINC_FINGER_C2H2_2"/>
    <property type="match status" value="1"/>
</dbReference>
<dbReference type="PROSITE" id="PS00028">
    <property type="entry name" value="ZINC_FINGER_C2H2_1"/>
    <property type="match status" value="1"/>
</dbReference>
<dbReference type="InterPro" id="IPR036236">
    <property type="entry name" value="Znf_C2H2_sf"/>
</dbReference>
<keyword evidence="1" id="KW-0862">Zinc</keyword>
<keyword evidence="1" id="KW-0863">Zinc-finger</keyword>
<protein>
    <submittedName>
        <fullName evidence="3">ZN135 protein</fullName>
    </submittedName>
</protein>
<dbReference type="OrthoDB" id="9194105at2759"/>
<dbReference type="Gene3D" id="3.30.160.60">
    <property type="entry name" value="Classic Zinc Finger"/>
    <property type="match status" value="1"/>
</dbReference>
<dbReference type="Proteomes" id="UP000558460">
    <property type="component" value="Unassembled WGS sequence"/>
</dbReference>
<dbReference type="AlphaFoldDB" id="A0A7L3MKC8"/>
<dbReference type="EMBL" id="VZUA01295054">
    <property type="protein sequence ID" value="NXU67089.1"/>
    <property type="molecule type" value="Genomic_DNA"/>
</dbReference>
<feature type="domain" description="C2H2-type" evidence="2">
    <location>
        <begin position="25"/>
        <end position="52"/>
    </location>
</feature>
<gene>
    <name evidence="3" type="primary">Znf135</name>
    <name evidence="3" type="ORF">HORVUL_R06577</name>
</gene>
<keyword evidence="1" id="KW-0479">Metal-binding</keyword>
<dbReference type="GO" id="GO:0008270">
    <property type="term" value="F:zinc ion binding"/>
    <property type="evidence" value="ECO:0007669"/>
    <property type="project" value="UniProtKB-KW"/>
</dbReference>
<feature type="non-terminal residue" evidence="3">
    <location>
        <position position="52"/>
    </location>
</feature>
<dbReference type="InterPro" id="IPR013087">
    <property type="entry name" value="Znf_C2H2_type"/>
</dbReference>
<evidence type="ECO:0000256" key="1">
    <source>
        <dbReference type="PROSITE-ProRule" id="PRU00042"/>
    </source>
</evidence>
<evidence type="ECO:0000313" key="4">
    <source>
        <dbReference type="Proteomes" id="UP000558460"/>
    </source>
</evidence>
<feature type="non-terminal residue" evidence="3">
    <location>
        <position position="1"/>
    </location>
</feature>
<accession>A0A7L3MKC8</accession>
<keyword evidence="4" id="KW-1185">Reference proteome</keyword>
<dbReference type="SUPFAM" id="SSF57667">
    <property type="entry name" value="beta-beta-alpha zinc fingers"/>
    <property type="match status" value="1"/>
</dbReference>